<dbReference type="Gene3D" id="1.10.3720.10">
    <property type="entry name" value="MetI-like"/>
    <property type="match status" value="1"/>
</dbReference>
<dbReference type="CDD" id="cd06261">
    <property type="entry name" value="TM_PBP2"/>
    <property type="match status" value="1"/>
</dbReference>
<dbReference type="PANTHER" id="PTHR30193:SF37">
    <property type="entry name" value="INNER MEMBRANE ABC TRANSPORTER PERMEASE PROTEIN YCJO"/>
    <property type="match status" value="1"/>
</dbReference>
<accession>A0ABN2EB46</accession>
<dbReference type="InterPro" id="IPR000515">
    <property type="entry name" value="MetI-like"/>
</dbReference>
<dbReference type="PANTHER" id="PTHR30193">
    <property type="entry name" value="ABC TRANSPORTER PERMEASE PROTEIN"/>
    <property type="match status" value="1"/>
</dbReference>
<dbReference type="RefSeq" id="WP_344220426.1">
    <property type="nucleotide sequence ID" value="NZ_BAAAOS010000049.1"/>
</dbReference>
<evidence type="ECO:0000256" key="3">
    <source>
        <dbReference type="ARBA" id="ARBA00022475"/>
    </source>
</evidence>
<evidence type="ECO:0000256" key="7">
    <source>
        <dbReference type="RuleBase" id="RU363032"/>
    </source>
</evidence>
<organism evidence="9 10">
    <name type="scientific">Kribbella sancticallisti</name>
    <dbReference type="NCBI Taxonomy" id="460087"/>
    <lineage>
        <taxon>Bacteria</taxon>
        <taxon>Bacillati</taxon>
        <taxon>Actinomycetota</taxon>
        <taxon>Actinomycetes</taxon>
        <taxon>Propionibacteriales</taxon>
        <taxon>Kribbellaceae</taxon>
        <taxon>Kribbella</taxon>
    </lineage>
</organism>
<evidence type="ECO:0000256" key="4">
    <source>
        <dbReference type="ARBA" id="ARBA00022692"/>
    </source>
</evidence>
<evidence type="ECO:0000313" key="9">
    <source>
        <dbReference type="EMBL" id="GAA1600688.1"/>
    </source>
</evidence>
<keyword evidence="5 7" id="KW-1133">Transmembrane helix</keyword>
<dbReference type="InterPro" id="IPR051393">
    <property type="entry name" value="ABC_transporter_permease"/>
</dbReference>
<reference evidence="9 10" key="1">
    <citation type="journal article" date="2019" name="Int. J. Syst. Evol. Microbiol.">
        <title>The Global Catalogue of Microorganisms (GCM) 10K type strain sequencing project: providing services to taxonomists for standard genome sequencing and annotation.</title>
        <authorList>
            <consortium name="The Broad Institute Genomics Platform"/>
            <consortium name="The Broad Institute Genome Sequencing Center for Infectious Disease"/>
            <person name="Wu L."/>
            <person name="Ma J."/>
        </authorList>
    </citation>
    <scope>NUCLEOTIDE SEQUENCE [LARGE SCALE GENOMIC DNA]</scope>
    <source>
        <strain evidence="9 10">JCM 14969</strain>
    </source>
</reference>
<evidence type="ECO:0000259" key="8">
    <source>
        <dbReference type="PROSITE" id="PS50928"/>
    </source>
</evidence>
<dbReference type="EMBL" id="BAAAOS010000049">
    <property type="protein sequence ID" value="GAA1600688.1"/>
    <property type="molecule type" value="Genomic_DNA"/>
</dbReference>
<dbReference type="SUPFAM" id="SSF161098">
    <property type="entry name" value="MetI-like"/>
    <property type="match status" value="1"/>
</dbReference>
<keyword evidence="10" id="KW-1185">Reference proteome</keyword>
<feature type="transmembrane region" description="Helical" evidence="7">
    <location>
        <begin position="33"/>
        <end position="56"/>
    </location>
</feature>
<keyword evidence="3" id="KW-1003">Cell membrane</keyword>
<feature type="domain" description="ABC transmembrane type-1" evidence="8">
    <location>
        <begin position="92"/>
        <end position="310"/>
    </location>
</feature>
<feature type="transmembrane region" description="Helical" evidence="7">
    <location>
        <begin position="287"/>
        <end position="311"/>
    </location>
</feature>
<evidence type="ECO:0000256" key="2">
    <source>
        <dbReference type="ARBA" id="ARBA00022448"/>
    </source>
</evidence>
<comment type="caution">
    <text evidence="9">The sequence shown here is derived from an EMBL/GenBank/DDBJ whole genome shotgun (WGS) entry which is preliminary data.</text>
</comment>
<feature type="transmembrane region" description="Helical" evidence="7">
    <location>
        <begin position="231"/>
        <end position="252"/>
    </location>
</feature>
<dbReference type="InterPro" id="IPR035906">
    <property type="entry name" value="MetI-like_sf"/>
</dbReference>
<dbReference type="Pfam" id="PF00528">
    <property type="entry name" value="BPD_transp_1"/>
    <property type="match status" value="1"/>
</dbReference>
<evidence type="ECO:0000256" key="5">
    <source>
        <dbReference type="ARBA" id="ARBA00022989"/>
    </source>
</evidence>
<sequence length="320" mass="35619">MTFSGVVRSSAGARAAGDRVPWRSRLTRADVRFAPYFFIAPFFVLFAVFGAFPLVYTGWVSLHDWHLIGEHTFVGFGNYTALFADPDFWNALKNTVGIFVIATVPQLLTALAVANLLNRKIRARTFFRMGVLIPNVTSVAAVGIVFGQLFARDVGLVNYLVTAVGLDAVDWQANTWSSWIAIAVMVDWRWTGYNTLILLGAMQAIPKDLYESASLDGAAPWQQFWRITVPLLRPTLVFTVIISTIGGLQLFTEPVIFGNGKMLGGTLGQFQTVTMYMYETAFQRFQYGYGAAIAWSLFGLIVVFSLVNLLLVRRAARWAR</sequence>
<evidence type="ECO:0000256" key="1">
    <source>
        <dbReference type="ARBA" id="ARBA00004651"/>
    </source>
</evidence>
<keyword evidence="6 7" id="KW-0472">Membrane</keyword>
<feature type="transmembrane region" description="Helical" evidence="7">
    <location>
        <begin position="129"/>
        <end position="151"/>
    </location>
</feature>
<evidence type="ECO:0000256" key="6">
    <source>
        <dbReference type="ARBA" id="ARBA00023136"/>
    </source>
</evidence>
<evidence type="ECO:0000313" key="10">
    <source>
        <dbReference type="Proteomes" id="UP001500393"/>
    </source>
</evidence>
<protein>
    <submittedName>
        <fullName evidence="9">Sugar ABC transporter permease</fullName>
    </submittedName>
</protein>
<feature type="transmembrane region" description="Helical" evidence="7">
    <location>
        <begin position="171"/>
        <end position="190"/>
    </location>
</feature>
<proteinExistence type="inferred from homology"/>
<comment type="subcellular location">
    <subcellularLocation>
        <location evidence="1 7">Cell membrane</location>
        <topology evidence="1 7">Multi-pass membrane protein</topology>
    </subcellularLocation>
</comment>
<keyword evidence="4 7" id="KW-0812">Transmembrane</keyword>
<name>A0ABN2EB46_9ACTN</name>
<dbReference type="Proteomes" id="UP001500393">
    <property type="component" value="Unassembled WGS sequence"/>
</dbReference>
<keyword evidence="2 7" id="KW-0813">Transport</keyword>
<feature type="transmembrane region" description="Helical" evidence="7">
    <location>
        <begin position="96"/>
        <end position="117"/>
    </location>
</feature>
<gene>
    <name evidence="9" type="ORF">GCM10009789_63610</name>
</gene>
<comment type="similarity">
    <text evidence="7">Belongs to the binding-protein-dependent transport system permease family.</text>
</comment>
<dbReference type="PROSITE" id="PS50928">
    <property type="entry name" value="ABC_TM1"/>
    <property type="match status" value="1"/>
</dbReference>